<evidence type="ECO:0000313" key="1">
    <source>
        <dbReference type="EMBL" id="ACG26059.1"/>
    </source>
</evidence>
<organism evidence="1">
    <name type="scientific">Zea mays</name>
    <name type="common">Maize</name>
    <dbReference type="NCBI Taxonomy" id="4577"/>
    <lineage>
        <taxon>Eukaryota</taxon>
        <taxon>Viridiplantae</taxon>
        <taxon>Streptophyta</taxon>
        <taxon>Embryophyta</taxon>
        <taxon>Tracheophyta</taxon>
        <taxon>Spermatophyta</taxon>
        <taxon>Magnoliopsida</taxon>
        <taxon>Liliopsida</taxon>
        <taxon>Poales</taxon>
        <taxon>Poaceae</taxon>
        <taxon>PACMAD clade</taxon>
        <taxon>Panicoideae</taxon>
        <taxon>Andropogonodae</taxon>
        <taxon>Andropogoneae</taxon>
        <taxon>Tripsacinae</taxon>
        <taxon>Zea</taxon>
    </lineage>
</organism>
<dbReference type="AlphaFoldDB" id="B6SMH6"/>
<reference evidence="1" key="1">
    <citation type="journal article" date="2009" name="Plant Mol. Biol.">
        <title>Insights into corn genes derived from large-scale cDNA sequencing.</title>
        <authorList>
            <person name="Alexandrov N.N."/>
            <person name="Brover V.V."/>
            <person name="Freidin S."/>
            <person name="Troukhan M.E."/>
            <person name="Tatarinova T.V."/>
            <person name="Zhang H."/>
            <person name="Swaller T.J."/>
            <person name="Lu Y.P."/>
            <person name="Bouck J."/>
            <person name="Flavell R.B."/>
            <person name="Feldmann K.A."/>
        </authorList>
    </citation>
    <scope>NUCLEOTIDE SEQUENCE</scope>
</reference>
<dbReference type="HOGENOM" id="CLU_2981956_0_0_1"/>
<sequence>MDARFPYSPAEVAKVEFVQFGILSPDEIVIPLASLPSPRCYCHSSGSRVELSEWSALV</sequence>
<protein>
    <submittedName>
        <fullName evidence="1">Uncharacterized protein</fullName>
    </submittedName>
</protein>
<proteinExistence type="evidence at transcript level"/>
<accession>B6SMH6</accession>
<dbReference type="EMBL" id="EU953941">
    <property type="protein sequence ID" value="ACG26059.1"/>
    <property type="molecule type" value="mRNA"/>
</dbReference>
<name>B6SMH6_MAIZE</name>